<gene>
    <name evidence="3" type="ORF">LDJ79_14945</name>
</gene>
<evidence type="ECO:0000313" key="4">
    <source>
        <dbReference type="Proteomes" id="UP001199044"/>
    </source>
</evidence>
<keyword evidence="2" id="KW-0472">Membrane</keyword>
<keyword evidence="2" id="KW-1133">Transmembrane helix</keyword>
<sequence length="110" mass="12699">MKTPDQLRWAKAKQQGIYKFIGIRGILLFTVPVFIMEAVLTYNMGVENIFTGSYLLKGSIIWTLCGVLYGLFVWSRLKKRAAKDDQEEQDKKLSKKAYNAKYGKKKKQKS</sequence>
<feature type="transmembrane region" description="Helical" evidence="2">
    <location>
        <begin position="54"/>
        <end position="74"/>
    </location>
</feature>
<dbReference type="RefSeq" id="WP_225251154.1">
    <property type="nucleotide sequence ID" value="NZ_JAIWIU010000105.1"/>
</dbReference>
<name>A0ABS7YSL0_9VIBR</name>
<dbReference type="Proteomes" id="UP001199044">
    <property type="component" value="Unassembled WGS sequence"/>
</dbReference>
<evidence type="ECO:0000313" key="3">
    <source>
        <dbReference type="EMBL" id="MCA2017419.1"/>
    </source>
</evidence>
<protein>
    <recommendedName>
        <fullName evidence="5">Permease</fullName>
    </recommendedName>
</protein>
<reference evidence="4" key="1">
    <citation type="submission" date="2023-07" db="EMBL/GenBank/DDBJ databases">
        <title>Molecular identification of indigenous halophilic bacteria isolated from red sea cost, biodegradation of synthetic dyes and assessment of degraded metabolite toxicity.</title>
        <authorList>
            <person name="Chaieb K."/>
            <person name="Altayb H.N."/>
        </authorList>
    </citation>
    <scope>NUCLEOTIDE SEQUENCE [LARGE SCALE GENOMIC DNA]</scope>
    <source>
        <strain evidence="4">K20</strain>
    </source>
</reference>
<evidence type="ECO:0000256" key="1">
    <source>
        <dbReference type="SAM" id="MobiDB-lite"/>
    </source>
</evidence>
<organism evidence="3 4">
    <name type="scientific">Vibrio tritonius</name>
    <dbReference type="NCBI Taxonomy" id="1435069"/>
    <lineage>
        <taxon>Bacteria</taxon>
        <taxon>Pseudomonadati</taxon>
        <taxon>Pseudomonadota</taxon>
        <taxon>Gammaproteobacteria</taxon>
        <taxon>Vibrionales</taxon>
        <taxon>Vibrionaceae</taxon>
        <taxon>Vibrio</taxon>
    </lineage>
</organism>
<evidence type="ECO:0000256" key="2">
    <source>
        <dbReference type="SAM" id="Phobius"/>
    </source>
</evidence>
<dbReference type="EMBL" id="JAIWIU010000105">
    <property type="protein sequence ID" value="MCA2017419.1"/>
    <property type="molecule type" value="Genomic_DNA"/>
</dbReference>
<keyword evidence="4" id="KW-1185">Reference proteome</keyword>
<accession>A0ABS7YSL0</accession>
<proteinExistence type="predicted"/>
<evidence type="ECO:0008006" key="5">
    <source>
        <dbReference type="Google" id="ProtNLM"/>
    </source>
</evidence>
<keyword evidence="2" id="KW-0812">Transmembrane</keyword>
<feature type="region of interest" description="Disordered" evidence="1">
    <location>
        <begin position="80"/>
        <end position="110"/>
    </location>
</feature>
<feature type="transmembrane region" description="Helical" evidence="2">
    <location>
        <begin position="21"/>
        <end position="42"/>
    </location>
</feature>
<comment type="caution">
    <text evidence="3">The sequence shown here is derived from an EMBL/GenBank/DDBJ whole genome shotgun (WGS) entry which is preliminary data.</text>
</comment>